<reference evidence="17" key="1">
    <citation type="submission" date="2015-11" db="EMBL/GenBank/DDBJ databases">
        <title>Complete genome sequence of a polyethylene glycol-degrading strain Sphingopyxis terrae strain 203-1 (NBRC 15098).</title>
        <authorList>
            <person name="Yoshiyuki O."/>
            <person name="Shouta N."/>
            <person name="Nagata Y."/>
            <person name="Numata M."/>
            <person name="Tsuchikane K."/>
            <person name="Hosoyama A."/>
            <person name="Yamazoe A."/>
            <person name="Tsuda M."/>
            <person name="Fujita N."/>
            <person name="Kawai F."/>
        </authorList>
    </citation>
    <scope>NUCLEOTIDE SEQUENCE [LARGE SCALE GENOMIC DNA]</scope>
    <source>
        <strain evidence="17">203-1</strain>
    </source>
</reference>
<proteinExistence type="inferred from homology"/>
<evidence type="ECO:0000256" key="10">
    <source>
        <dbReference type="ARBA" id="ARBA00023237"/>
    </source>
</evidence>
<dbReference type="Gene3D" id="2.40.170.20">
    <property type="entry name" value="TonB-dependent receptor, beta-barrel domain"/>
    <property type="match status" value="1"/>
</dbReference>
<dbReference type="InterPro" id="IPR039426">
    <property type="entry name" value="TonB-dep_rcpt-like"/>
</dbReference>
<dbReference type="InterPro" id="IPR036942">
    <property type="entry name" value="Beta-barrel_TonB_sf"/>
</dbReference>
<evidence type="ECO:0000256" key="9">
    <source>
        <dbReference type="ARBA" id="ARBA00023136"/>
    </source>
</evidence>
<feature type="signal peptide" evidence="13">
    <location>
        <begin position="1"/>
        <end position="26"/>
    </location>
</feature>
<gene>
    <name evidence="16" type="ORF">AOA14_11315</name>
</gene>
<evidence type="ECO:0000256" key="7">
    <source>
        <dbReference type="ARBA" id="ARBA00023065"/>
    </source>
</evidence>
<dbReference type="Pfam" id="PF07715">
    <property type="entry name" value="Plug"/>
    <property type="match status" value="1"/>
</dbReference>
<feature type="domain" description="TonB-dependent receptor-like beta-barrel" evidence="14">
    <location>
        <begin position="276"/>
        <end position="759"/>
    </location>
</feature>
<protein>
    <recommendedName>
        <fullName evidence="18">TonB-dependent receptor</fullName>
    </recommendedName>
</protein>
<accession>A0A142VZI4</accession>
<comment type="similarity">
    <text evidence="11 12">Belongs to the TonB-dependent receptor family.</text>
</comment>
<feature type="chain" id="PRO_5007502561" description="TonB-dependent receptor" evidence="13">
    <location>
        <begin position="27"/>
        <end position="793"/>
    </location>
</feature>
<evidence type="ECO:0000256" key="13">
    <source>
        <dbReference type="SAM" id="SignalP"/>
    </source>
</evidence>
<evidence type="ECO:0000256" key="2">
    <source>
        <dbReference type="ARBA" id="ARBA00022448"/>
    </source>
</evidence>
<keyword evidence="3 11" id="KW-1134">Transmembrane beta strand</keyword>
<evidence type="ECO:0000313" key="16">
    <source>
        <dbReference type="EMBL" id="AMU95194.1"/>
    </source>
</evidence>
<dbReference type="GO" id="GO:0006826">
    <property type="term" value="P:iron ion transport"/>
    <property type="evidence" value="ECO:0007669"/>
    <property type="project" value="UniProtKB-KW"/>
</dbReference>
<dbReference type="SUPFAM" id="SSF56935">
    <property type="entry name" value="Porins"/>
    <property type="match status" value="1"/>
</dbReference>
<dbReference type="KEGG" id="ster:AOA14_11315"/>
<dbReference type="STRING" id="1219058.AOA14_11315"/>
<evidence type="ECO:0000259" key="14">
    <source>
        <dbReference type="Pfam" id="PF00593"/>
    </source>
</evidence>
<keyword evidence="8 12" id="KW-0798">TonB box</keyword>
<evidence type="ECO:0008006" key="18">
    <source>
        <dbReference type="Google" id="ProtNLM"/>
    </source>
</evidence>
<evidence type="ECO:0000313" key="17">
    <source>
        <dbReference type="Proteomes" id="UP000076234"/>
    </source>
</evidence>
<keyword evidence="6" id="KW-0408">Iron</keyword>
<keyword evidence="7" id="KW-0406">Ion transport</keyword>
<comment type="subcellular location">
    <subcellularLocation>
        <location evidence="1 11">Cell outer membrane</location>
        <topology evidence="1 11">Multi-pass membrane protein</topology>
    </subcellularLocation>
</comment>
<evidence type="ECO:0000256" key="3">
    <source>
        <dbReference type="ARBA" id="ARBA00022452"/>
    </source>
</evidence>
<keyword evidence="10 11" id="KW-0998">Cell outer membrane</keyword>
<evidence type="ECO:0000256" key="11">
    <source>
        <dbReference type="PROSITE-ProRule" id="PRU01360"/>
    </source>
</evidence>
<reference evidence="16 17" key="2">
    <citation type="journal article" date="2016" name="Genome Announc.">
        <title>Complete Genome Sequence of Sphingopyxis terrae Strain 203-1 (NBRC 111660), a Polyethylene Glycol Degrader.</title>
        <authorList>
            <person name="Ohtsubo Y."/>
            <person name="Nonoyama S."/>
            <person name="Nagata Y."/>
            <person name="Numata M."/>
            <person name="Tsuchikane K."/>
            <person name="Hosoyama A."/>
            <person name="Yamazoe A."/>
            <person name="Tsuda M."/>
            <person name="Fujita N."/>
            <person name="Kawai F."/>
        </authorList>
    </citation>
    <scope>NUCLEOTIDE SEQUENCE [LARGE SCALE GENOMIC DNA]</scope>
    <source>
        <strain evidence="16 17">203-1</strain>
    </source>
</reference>
<evidence type="ECO:0000256" key="5">
    <source>
        <dbReference type="ARBA" id="ARBA00022692"/>
    </source>
</evidence>
<dbReference type="Proteomes" id="UP000076234">
    <property type="component" value="Chromosome"/>
</dbReference>
<dbReference type="PROSITE" id="PS52016">
    <property type="entry name" value="TONB_DEPENDENT_REC_3"/>
    <property type="match status" value="1"/>
</dbReference>
<evidence type="ECO:0000256" key="12">
    <source>
        <dbReference type="RuleBase" id="RU003357"/>
    </source>
</evidence>
<dbReference type="PANTHER" id="PTHR32552:SF81">
    <property type="entry name" value="TONB-DEPENDENT OUTER MEMBRANE RECEPTOR"/>
    <property type="match status" value="1"/>
</dbReference>
<feature type="domain" description="TonB-dependent receptor plug" evidence="15">
    <location>
        <begin position="53"/>
        <end position="159"/>
    </location>
</feature>
<keyword evidence="5 11" id="KW-0812">Transmembrane</keyword>
<dbReference type="GO" id="GO:0009279">
    <property type="term" value="C:cell outer membrane"/>
    <property type="evidence" value="ECO:0007669"/>
    <property type="project" value="UniProtKB-SubCell"/>
</dbReference>
<keyword evidence="4" id="KW-0410">Iron transport</keyword>
<evidence type="ECO:0000256" key="8">
    <source>
        <dbReference type="ARBA" id="ARBA00023077"/>
    </source>
</evidence>
<evidence type="ECO:0000256" key="6">
    <source>
        <dbReference type="ARBA" id="ARBA00023004"/>
    </source>
</evidence>
<dbReference type="InterPro" id="IPR012910">
    <property type="entry name" value="Plug_dom"/>
</dbReference>
<organism evidence="16 17">
    <name type="scientific">Sphingopyxis terrae subsp. terrae NBRC 15098</name>
    <dbReference type="NCBI Taxonomy" id="1219058"/>
    <lineage>
        <taxon>Bacteria</taxon>
        <taxon>Pseudomonadati</taxon>
        <taxon>Pseudomonadota</taxon>
        <taxon>Alphaproteobacteria</taxon>
        <taxon>Sphingomonadales</taxon>
        <taxon>Sphingomonadaceae</taxon>
        <taxon>Sphingopyxis</taxon>
    </lineage>
</organism>
<dbReference type="RefSeq" id="WP_082819910.1">
    <property type="nucleotide sequence ID" value="NZ_CP013342.1"/>
</dbReference>
<dbReference type="Pfam" id="PF00593">
    <property type="entry name" value="TonB_dep_Rec_b-barrel"/>
    <property type="match status" value="1"/>
</dbReference>
<sequence length="793" mass="86633">MGSRWNLRWALLATAAAQLTPATAFAQSAPDEAAAAAPGDEIVVTARKREESLQDVPISVQAFSSAALERAGIKDFSEVAYRVPGLKLSAERAVDTELFIRGIGSDIQGAGADAAVGIFVDGAYLSRGTGSLLDLYDLERVEVLKGPQALRFGKSVVGGLINYVTKKPGDTFEGRFEATYGNYNRLDVAGSVRGPVSDTLSLGLVASSRSHDGYAKNLRGGDEEDQNMQSVRAQLRWRPTPSLDVNLAADYTRHRDGARWVDILIPGDSEEVTYLSYYAPTIDSLPGFVLPDRNAPFKSADPRSGNHNFTGFQNSDMYGVSGTIDWQAGGGLSVTSQTVYRDSSLKAREDGSGMLFNFPIDPATNAPDITSAMVAGLDTYLATVPDSYFDSGKGEDVTQFSQELRLRWDNGGPLRVEGGAYYLHENIRRAEDVNFLFPDYQAIEEFAFAMAYGGTPATPSPGSNHTVTTSRNDNVGVFGELSYSITDKLTFEAGLRYAYDHKRYSNNRSGVSFEGEAVNFVVGETRSWDAWLPSATLRFEPSNDVTLYARYAKGYKPGGWTGEDANTPAEALVSFDPETANSFEVGAKLALAGRRLFINAAAYHTNYDNLQTNQFLSPGPGMPPDNFVFNAKNGTRAYGLELDFQARITDAFTLSGNYAYSRCNFTGELIIDDEGTDLDGNTCRRTPKHAFNVAANLDQPIADNLVLVLGSDFQYTGANFFDNPNTPILKFDSEILLNARIGLRDADDKWEVTAWAKNLTNELNFTSKLELFGTIYSTYIPPRTYGVTARFRF</sequence>
<name>A0A142VZI4_9SPHN</name>
<keyword evidence="13" id="KW-0732">Signal</keyword>
<dbReference type="CDD" id="cd01347">
    <property type="entry name" value="ligand_gated_channel"/>
    <property type="match status" value="1"/>
</dbReference>
<dbReference type="PANTHER" id="PTHR32552">
    <property type="entry name" value="FERRICHROME IRON RECEPTOR-RELATED"/>
    <property type="match status" value="1"/>
</dbReference>
<evidence type="ECO:0000256" key="1">
    <source>
        <dbReference type="ARBA" id="ARBA00004571"/>
    </source>
</evidence>
<dbReference type="EMBL" id="CP013342">
    <property type="protein sequence ID" value="AMU95194.1"/>
    <property type="molecule type" value="Genomic_DNA"/>
</dbReference>
<dbReference type="InterPro" id="IPR000531">
    <property type="entry name" value="Beta-barrel_TonB"/>
</dbReference>
<evidence type="ECO:0000259" key="15">
    <source>
        <dbReference type="Pfam" id="PF07715"/>
    </source>
</evidence>
<keyword evidence="2 11" id="KW-0813">Transport</keyword>
<keyword evidence="9 11" id="KW-0472">Membrane</keyword>
<evidence type="ECO:0000256" key="4">
    <source>
        <dbReference type="ARBA" id="ARBA00022496"/>
    </source>
</evidence>
<dbReference type="AlphaFoldDB" id="A0A142VZI4"/>